<evidence type="ECO:0008006" key="3">
    <source>
        <dbReference type="Google" id="ProtNLM"/>
    </source>
</evidence>
<gene>
    <name evidence="1" type="ORF">JY651_01990</name>
</gene>
<name>A0ABX7P1K7_9BACT</name>
<proteinExistence type="predicted"/>
<reference evidence="1 2" key="1">
    <citation type="submission" date="2021-02" db="EMBL/GenBank/DDBJ databases">
        <title>De Novo genome assembly of isolated myxobacteria.</title>
        <authorList>
            <person name="Stevens D.C."/>
        </authorList>
    </citation>
    <scope>NUCLEOTIDE SEQUENCE [LARGE SCALE GENOMIC DNA]</scope>
    <source>
        <strain evidence="2">SCPEA02</strain>
    </source>
</reference>
<dbReference type="RefSeq" id="WP_206725350.1">
    <property type="nucleotide sequence ID" value="NZ_CP071090.1"/>
</dbReference>
<evidence type="ECO:0000313" key="1">
    <source>
        <dbReference type="EMBL" id="QSQ23779.1"/>
    </source>
</evidence>
<dbReference type="Proteomes" id="UP000662747">
    <property type="component" value="Chromosome"/>
</dbReference>
<keyword evidence="2" id="KW-1185">Reference proteome</keyword>
<protein>
    <recommendedName>
        <fullName evidence="3">Transmembrane anti-sigma factor</fullName>
    </recommendedName>
</protein>
<sequence>MGDTVKHLDAQSWRSLQQKEPEAVKYFAAHLATACDVCEGFLAAESEPEQEDAFHLDALADETLGELSGPPREDAVGWARLRRRLGAPKRTWLAGAAAVAAMAAVLAISLRPEAVTQPSTSSQHLKGGVPLVLELSAMAQLPDGQTPPVADGAVLPPEAVVLLHYHASEASDALLVREAPGLPTQVLGRYALEPGTHPLLEGTDLAGVSLEGEQGPVTLVLVAWPKGPGSHEALEQAAEQATVPQDAVQARLRLRVEPGHAVP</sequence>
<organism evidence="1 2">
    <name type="scientific">Pyxidicoccus parkwayensis</name>
    <dbReference type="NCBI Taxonomy" id="2813578"/>
    <lineage>
        <taxon>Bacteria</taxon>
        <taxon>Pseudomonadati</taxon>
        <taxon>Myxococcota</taxon>
        <taxon>Myxococcia</taxon>
        <taxon>Myxococcales</taxon>
        <taxon>Cystobacterineae</taxon>
        <taxon>Myxococcaceae</taxon>
        <taxon>Pyxidicoccus</taxon>
    </lineage>
</organism>
<evidence type="ECO:0000313" key="2">
    <source>
        <dbReference type="Proteomes" id="UP000662747"/>
    </source>
</evidence>
<accession>A0ABX7P1K7</accession>
<dbReference type="EMBL" id="CP071090">
    <property type="protein sequence ID" value="QSQ23779.1"/>
    <property type="molecule type" value="Genomic_DNA"/>
</dbReference>